<gene>
    <name evidence="9" type="ORF">GX533_00855</name>
</gene>
<evidence type="ECO:0000256" key="1">
    <source>
        <dbReference type="ARBA" id="ARBA00004752"/>
    </source>
</evidence>
<reference evidence="9 10" key="1">
    <citation type="journal article" date="2020" name="Biotechnol. Biofuels">
        <title>New insights from the biogas microbiome by comprehensive genome-resolved metagenomics of nearly 1600 species originating from multiple anaerobic digesters.</title>
        <authorList>
            <person name="Campanaro S."/>
            <person name="Treu L."/>
            <person name="Rodriguez-R L.M."/>
            <person name="Kovalovszki A."/>
            <person name="Ziels R.M."/>
            <person name="Maus I."/>
            <person name="Zhu X."/>
            <person name="Kougias P.G."/>
            <person name="Basile A."/>
            <person name="Luo G."/>
            <person name="Schluter A."/>
            <person name="Konstantinidis K.T."/>
            <person name="Angelidaki I."/>
        </authorList>
    </citation>
    <scope>NUCLEOTIDE SEQUENCE [LARGE SCALE GENOMIC DNA]</scope>
    <source>
        <strain evidence="9">AS05jafATM_89</strain>
    </source>
</reference>
<dbReference type="Gene3D" id="2.40.440.10">
    <property type="entry name" value="L,D-transpeptidase catalytic domain-like"/>
    <property type="match status" value="1"/>
</dbReference>
<feature type="domain" description="L,D-TPase catalytic" evidence="8">
    <location>
        <begin position="194"/>
        <end position="320"/>
    </location>
</feature>
<evidence type="ECO:0000313" key="10">
    <source>
        <dbReference type="Proteomes" id="UP000576550"/>
    </source>
</evidence>
<dbReference type="SUPFAM" id="SSF141523">
    <property type="entry name" value="L,D-transpeptidase catalytic domain-like"/>
    <property type="match status" value="1"/>
</dbReference>
<dbReference type="EMBL" id="DUTP01000002">
    <property type="protein sequence ID" value="HHX99220.1"/>
    <property type="molecule type" value="Genomic_DNA"/>
</dbReference>
<keyword evidence="7" id="KW-0812">Transmembrane</keyword>
<protein>
    <submittedName>
        <fullName evidence="9">L,D-transpeptidase</fullName>
    </submittedName>
</protein>
<dbReference type="UniPathway" id="UPA00219"/>
<dbReference type="Pfam" id="PF03734">
    <property type="entry name" value="YkuD"/>
    <property type="match status" value="1"/>
</dbReference>
<dbReference type="Proteomes" id="UP000576550">
    <property type="component" value="Unassembled WGS sequence"/>
</dbReference>
<evidence type="ECO:0000256" key="2">
    <source>
        <dbReference type="ARBA" id="ARBA00022679"/>
    </source>
</evidence>
<dbReference type="GO" id="GO:0071555">
    <property type="term" value="P:cell wall organization"/>
    <property type="evidence" value="ECO:0007669"/>
    <property type="project" value="UniProtKB-UniRule"/>
</dbReference>
<dbReference type="InterPro" id="IPR050979">
    <property type="entry name" value="LD-transpeptidase"/>
</dbReference>
<feature type="active site" description="Nucleophile" evidence="6">
    <location>
        <position position="296"/>
    </location>
</feature>
<dbReference type="GO" id="GO:0008360">
    <property type="term" value="P:regulation of cell shape"/>
    <property type="evidence" value="ECO:0007669"/>
    <property type="project" value="UniProtKB-UniRule"/>
</dbReference>
<dbReference type="GO" id="GO:0016740">
    <property type="term" value="F:transferase activity"/>
    <property type="evidence" value="ECO:0007669"/>
    <property type="project" value="UniProtKB-KW"/>
</dbReference>
<name>A0A832QDH5_9BACT</name>
<dbReference type="GO" id="GO:0018104">
    <property type="term" value="P:peptidoglycan-protein cross-linking"/>
    <property type="evidence" value="ECO:0007669"/>
    <property type="project" value="TreeGrafter"/>
</dbReference>
<keyword evidence="5 6" id="KW-0961">Cell wall biogenesis/degradation</keyword>
<keyword evidence="7" id="KW-1133">Transmembrane helix</keyword>
<evidence type="ECO:0000256" key="7">
    <source>
        <dbReference type="SAM" id="Phobius"/>
    </source>
</evidence>
<dbReference type="PANTHER" id="PTHR30582">
    <property type="entry name" value="L,D-TRANSPEPTIDASE"/>
    <property type="match status" value="1"/>
</dbReference>
<keyword evidence="2" id="KW-0808">Transferase</keyword>
<dbReference type="GO" id="GO:0071972">
    <property type="term" value="F:peptidoglycan L,D-transpeptidase activity"/>
    <property type="evidence" value="ECO:0007669"/>
    <property type="project" value="TreeGrafter"/>
</dbReference>
<dbReference type="InterPro" id="IPR038063">
    <property type="entry name" value="Transpep_catalytic_dom"/>
</dbReference>
<dbReference type="GO" id="GO:0005576">
    <property type="term" value="C:extracellular region"/>
    <property type="evidence" value="ECO:0007669"/>
    <property type="project" value="TreeGrafter"/>
</dbReference>
<evidence type="ECO:0000256" key="6">
    <source>
        <dbReference type="PROSITE-ProRule" id="PRU01373"/>
    </source>
</evidence>
<dbReference type="PROSITE" id="PS52029">
    <property type="entry name" value="LD_TPASE"/>
    <property type="match status" value="1"/>
</dbReference>
<proteinExistence type="predicted"/>
<keyword evidence="4 6" id="KW-0573">Peptidoglycan synthesis</keyword>
<evidence type="ECO:0000313" key="9">
    <source>
        <dbReference type="EMBL" id="HHX99220.1"/>
    </source>
</evidence>
<accession>A0A832QDH5</accession>
<feature type="transmembrane region" description="Helical" evidence="7">
    <location>
        <begin position="12"/>
        <end position="37"/>
    </location>
</feature>
<comment type="caution">
    <text evidence="9">The sequence shown here is derived from an EMBL/GenBank/DDBJ whole genome shotgun (WGS) entry which is preliminary data.</text>
</comment>
<feature type="active site" description="Proton donor/acceptor" evidence="6">
    <location>
        <position position="268"/>
    </location>
</feature>
<dbReference type="InterPro" id="IPR005490">
    <property type="entry name" value="LD_TPept_cat_dom"/>
</dbReference>
<sequence length="321" mass="37052">MKKQERTLGEIVIPLNHLITVVFVWLIAVPISVFFFLSQTIKNPGRVLGTQSKEVESVFLEDKENPISTSDLKDVGKVVVGDKVYSLSICLKDLCRNLFNDDFRSLIIGEELDKYNFEKYIETNVRPYFESKYGQKVVVKNSKGEFLARVEDEVINYNSLFDKVNSAYLAGINNIKIELDYKITAGTDGKYADKYIEIDNSQQRLYVWEEGKIIKEIALSGPVYGFQVYGVFPIVDKGREPIAPGGKYMPYWMAFYYSKKQDSWYGLHALIWGYNEDGTKWYEPARNIGTRQSAGCIRMMFDDAKWLYENFEKGDLILIHE</sequence>
<evidence type="ECO:0000256" key="3">
    <source>
        <dbReference type="ARBA" id="ARBA00022960"/>
    </source>
</evidence>
<keyword evidence="7" id="KW-0472">Membrane</keyword>
<dbReference type="PANTHER" id="PTHR30582:SF2">
    <property type="entry name" value="L,D-TRANSPEPTIDASE YCIB-RELATED"/>
    <property type="match status" value="1"/>
</dbReference>
<organism evidence="9 10">
    <name type="scientific">Candidatus Dojkabacteria bacterium</name>
    <dbReference type="NCBI Taxonomy" id="2099670"/>
    <lineage>
        <taxon>Bacteria</taxon>
        <taxon>Candidatus Dojkabacteria</taxon>
    </lineage>
</organism>
<keyword evidence="3 6" id="KW-0133">Cell shape</keyword>
<evidence type="ECO:0000259" key="8">
    <source>
        <dbReference type="PROSITE" id="PS52029"/>
    </source>
</evidence>
<comment type="pathway">
    <text evidence="1 6">Cell wall biogenesis; peptidoglycan biosynthesis.</text>
</comment>
<dbReference type="AlphaFoldDB" id="A0A832QDH5"/>
<evidence type="ECO:0000256" key="4">
    <source>
        <dbReference type="ARBA" id="ARBA00022984"/>
    </source>
</evidence>
<evidence type="ECO:0000256" key="5">
    <source>
        <dbReference type="ARBA" id="ARBA00023316"/>
    </source>
</evidence>
<dbReference type="CDD" id="cd16913">
    <property type="entry name" value="YkuD_like"/>
    <property type="match status" value="1"/>
</dbReference>